<dbReference type="EMBL" id="SDGV01000017">
    <property type="protein sequence ID" value="THB60875.1"/>
    <property type="molecule type" value="Genomic_DNA"/>
</dbReference>
<name>A0A4S3B7V4_9ENTE</name>
<dbReference type="Pfam" id="PF00085">
    <property type="entry name" value="Thioredoxin"/>
    <property type="match status" value="1"/>
</dbReference>
<protein>
    <submittedName>
        <fullName evidence="2">Thioredoxin</fullName>
    </submittedName>
</protein>
<proteinExistence type="predicted"/>
<evidence type="ECO:0000259" key="1">
    <source>
        <dbReference type="PROSITE" id="PS51352"/>
    </source>
</evidence>
<dbReference type="Gene3D" id="3.40.30.10">
    <property type="entry name" value="Glutaredoxin"/>
    <property type="match status" value="1"/>
</dbReference>
<dbReference type="CDD" id="cd02947">
    <property type="entry name" value="TRX_family"/>
    <property type="match status" value="1"/>
</dbReference>
<dbReference type="PANTHER" id="PTHR10438:SF468">
    <property type="entry name" value="THIOREDOXIN-1-RELATED"/>
    <property type="match status" value="1"/>
</dbReference>
<evidence type="ECO:0000313" key="3">
    <source>
        <dbReference type="Proteomes" id="UP000310506"/>
    </source>
</evidence>
<feature type="domain" description="Thioredoxin" evidence="1">
    <location>
        <begin position="1"/>
        <end position="103"/>
    </location>
</feature>
<accession>A0A4S3B7V4</accession>
<dbReference type="PANTHER" id="PTHR10438">
    <property type="entry name" value="THIOREDOXIN"/>
    <property type="match status" value="1"/>
</dbReference>
<dbReference type="InterPro" id="IPR036249">
    <property type="entry name" value="Thioredoxin-like_sf"/>
</dbReference>
<dbReference type="SUPFAM" id="SSF52833">
    <property type="entry name" value="Thioredoxin-like"/>
    <property type="match status" value="1"/>
</dbReference>
<comment type="caution">
    <text evidence="2">The sequence shown here is derived from an EMBL/GenBank/DDBJ whole genome shotgun (WGS) entry which is preliminary data.</text>
</comment>
<reference evidence="2 3" key="1">
    <citation type="submission" date="2019-01" db="EMBL/GenBank/DDBJ databases">
        <title>Vagococcus silagei sp. nov. isolated from brewer's grain.</title>
        <authorList>
            <person name="Guu J.-R."/>
        </authorList>
    </citation>
    <scope>NUCLEOTIDE SEQUENCE [LARGE SCALE GENOMIC DNA]</scope>
    <source>
        <strain evidence="2 3">2B-2</strain>
    </source>
</reference>
<dbReference type="InterPro" id="IPR050620">
    <property type="entry name" value="Thioredoxin_H-type-like"/>
</dbReference>
<organism evidence="2 3">
    <name type="scientific">Vagococcus silagei</name>
    <dbReference type="NCBI Taxonomy" id="2508885"/>
    <lineage>
        <taxon>Bacteria</taxon>
        <taxon>Bacillati</taxon>
        <taxon>Bacillota</taxon>
        <taxon>Bacilli</taxon>
        <taxon>Lactobacillales</taxon>
        <taxon>Enterococcaceae</taxon>
        <taxon>Vagococcus</taxon>
    </lineage>
</organism>
<gene>
    <name evidence="2" type="ORF">ESZ54_07880</name>
</gene>
<dbReference type="InterPro" id="IPR013766">
    <property type="entry name" value="Thioredoxin_domain"/>
</dbReference>
<dbReference type="AlphaFoldDB" id="A0A4S3B7V4"/>
<dbReference type="PROSITE" id="PS51352">
    <property type="entry name" value="THIOREDOXIN_2"/>
    <property type="match status" value="1"/>
</dbReference>
<dbReference type="Proteomes" id="UP000310506">
    <property type="component" value="Unassembled WGS sequence"/>
</dbReference>
<sequence>MLIPNTLEEFNVMKETGLKILFFTADWCPDCVVIKPHMASIEATFPDAEFVQLDRDQFIDVCQEMNVFGIPSFIVLENGQEKGRFVSKDRKTKEEIISFIQSV</sequence>
<keyword evidence="3" id="KW-1185">Reference proteome</keyword>
<evidence type="ECO:0000313" key="2">
    <source>
        <dbReference type="EMBL" id="THB60875.1"/>
    </source>
</evidence>
<dbReference type="OrthoDB" id="7629852at2"/>
<dbReference type="RefSeq" id="WP_136137122.1">
    <property type="nucleotide sequence ID" value="NZ_SDGV01000017.1"/>
</dbReference>